<comment type="similarity">
    <text evidence="2">Belongs to the GMC oxidoreductase family.</text>
</comment>
<proteinExistence type="inferred from homology"/>
<evidence type="ECO:0000259" key="7">
    <source>
        <dbReference type="Pfam" id="PF05199"/>
    </source>
</evidence>
<name>A0AAE1AWB5_9GAST</name>
<accession>A0AAE1AWB5</accession>
<keyword evidence="4 5" id="KW-0274">FAD</keyword>
<comment type="caution">
    <text evidence="8">The sequence shown here is derived from an EMBL/GenBank/DDBJ whole genome shotgun (WGS) entry which is preliminary data.</text>
</comment>
<feature type="binding site" evidence="5">
    <location>
        <position position="123"/>
    </location>
    <ligand>
        <name>FAD</name>
        <dbReference type="ChEBI" id="CHEBI:57692"/>
    </ligand>
</feature>
<reference evidence="8" key="1">
    <citation type="journal article" date="2023" name="G3 (Bethesda)">
        <title>A reference genome for the long-term kleptoplast-retaining sea slug Elysia crispata morphotype clarki.</title>
        <authorList>
            <person name="Eastman K.E."/>
            <person name="Pendleton A.L."/>
            <person name="Shaikh M.A."/>
            <person name="Suttiyut T."/>
            <person name="Ogas R."/>
            <person name="Tomko P."/>
            <person name="Gavelis G."/>
            <person name="Widhalm J.R."/>
            <person name="Wisecaver J.H."/>
        </authorList>
    </citation>
    <scope>NUCLEOTIDE SEQUENCE</scope>
    <source>
        <strain evidence="8">ECLA1</strain>
    </source>
</reference>
<dbReference type="InterPro" id="IPR036188">
    <property type="entry name" value="FAD/NAD-bd_sf"/>
</dbReference>
<feature type="domain" description="Glucose-methanol-choline oxidoreductase C-terminal" evidence="7">
    <location>
        <begin position="445"/>
        <end position="587"/>
    </location>
</feature>
<keyword evidence="9" id="KW-1185">Reference proteome</keyword>
<dbReference type="Gene3D" id="3.30.560.10">
    <property type="entry name" value="Glucose Oxidase, domain 3"/>
    <property type="match status" value="1"/>
</dbReference>
<sequence>MASTALLTFFVLLIALGVRIYFPNLFVNGPVLASKFNSTYDYVIVGGGAAGCALAARLSENKDVSVLLLEAGDSDWEIQKIDIPGLAPLNLKSETDWDYVAERQDGLLEGLKDKRPTWPRGKVLGGSGSINGMAVVRGFKHDYDRWARYTGDTTWDYAHVLNYFKKMEDMRIPELRDSKFHGTGGPLRVEYQSSSPLSHKQVEAGKALGYPVSNDYNTGSTQGGVFHNHNNRVDGKRLSASKAYLYPAMGRPNLDVVVNAHVQKVLVEDKLAVGVEMIKEGRKHVIKSKKEVILSAGSIGSAHILLLSGIGPQKQLVKHHIPVVANLPVGENLHDHLFFDMVASIEEPLSWTTTDFTSWWSLLRYQLFGTGALNVPFGLENMAFKCSNSETLKKGWPDIQLHIFNFILNSPISAAFNMAEEMIAELSYRDAVEYGFTCLPSLLRPESRGNITLASADPFDHPVINTNYLTRQYDLDILLEGVEECKRLIKSKPMQEIGAKFLDTVPLKACKQHKFDSREYWTCAIQQRPLTIYHPVGTCKMGSQGDPTAVVDSKLRVQGVSGLRVVDASIMPWVTSANTHVPTIMIAEKAADIILGKPTPPAVDI</sequence>
<evidence type="ECO:0000256" key="2">
    <source>
        <dbReference type="ARBA" id="ARBA00010790"/>
    </source>
</evidence>
<dbReference type="Gene3D" id="3.50.50.60">
    <property type="entry name" value="FAD/NAD(P)-binding domain"/>
    <property type="match status" value="1"/>
</dbReference>
<evidence type="ECO:0000313" key="9">
    <source>
        <dbReference type="Proteomes" id="UP001283361"/>
    </source>
</evidence>
<dbReference type="SUPFAM" id="SSF54373">
    <property type="entry name" value="FAD-linked reductases, C-terminal domain"/>
    <property type="match status" value="1"/>
</dbReference>
<evidence type="ECO:0000256" key="1">
    <source>
        <dbReference type="ARBA" id="ARBA00001974"/>
    </source>
</evidence>
<dbReference type="InterPro" id="IPR000172">
    <property type="entry name" value="GMC_OxRdtase_N"/>
</dbReference>
<comment type="cofactor">
    <cofactor evidence="1 5">
        <name>FAD</name>
        <dbReference type="ChEBI" id="CHEBI:57692"/>
    </cofactor>
</comment>
<dbReference type="Proteomes" id="UP001283361">
    <property type="component" value="Unassembled WGS sequence"/>
</dbReference>
<dbReference type="AlphaFoldDB" id="A0AAE1AWB5"/>
<dbReference type="PANTHER" id="PTHR11552:SF147">
    <property type="entry name" value="CHOLINE DEHYDROGENASE, MITOCHONDRIAL"/>
    <property type="match status" value="1"/>
</dbReference>
<dbReference type="GO" id="GO:0016614">
    <property type="term" value="F:oxidoreductase activity, acting on CH-OH group of donors"/>
    <property type="evidence" value="ECO:0007669"/>
    <property type="project" value="InterPro"/>
</dbReference>
<dbReference type="EMBL" id="JAWDGP010001080">
    <property type="protein sequence ID" value="KAK3795067.1"/>
    <property type="molecule type" value="Genomic_DNA"/>
</dbReference>
<evidence type="ECO:0000259" key="6">
    <source>
        <dbReference type="Pfam" id="PF00732"/>
    </source>
</evidence>
<dbReference type="Pfam" id="PF00732">
    <property type="entry name" value="GMC_oxred_N"/>
    <property type="match status" value="1"/>
</dbReference>
<evidence type="ECO:0008006" key="10">
    <source>
        <dbReference type="Google" id="ProtNLM"/>
    </source>
</evidence>
<dbReference type="InterPro" id="IPR012132">
    <property type="entry name" value="GMC_OxRdtase"/>
</dbReference>
<dbReference type="PIRSF" id="PIRSF000137">
    <property type="entry name" value="Alcohol_oxidase"/>
    <property type="match status" value="1"/>
</dbReference>
<organism evidence="8 9">
    <name type="scientific">Elysia crispata</name>
    <name type="common">lettuce slug</name>
    <dbReference type="NCBI Taxonomy" id="231223"/>
    <lineage>
        <taxon>Eukaryota</taxon>
        <taxon>Metazoa</taxon>
        <taxon>Spiralia</taxon>
        <taxon>Lophotrochozoa</taxon>
        <taxon>Mollusca</taxon>
        <taxon>Gastropoda</taxon>
        <taxon>Heterobranchia</taxon>
        <taxon>Euthyneura</taxon>
        <taxon>Panpulmonata</taxon>
        <taxon>Sacoglossa</taxon>
        <taxon>Placobranchoidea</taxon>
        <taxon>Plakobranchidae</taxon>
        <taxon>Elysia</taxon>
    </lineage>
</organism>
<feature type="binding site" evidence="5">
    <location>
        <position position="262"/>
    </location>
    <ligand>
        <name>FAD</name>
        <dbReference type="ChEBI" id="CHEBI:57692"/>
    </ligand>
</feature>
<protein>
    <recommendedName>
        <fullName evidence="10">Glucose dehydrogenase</fullName>
    </recommendedName>
</protein>
<evidence type="ECO:0000256" key="3">
    <source>
        <dbReference type="ARBA" id="ARBA00022630"/>
    </source>
</evidence>
<gene>
    <name evidence="8" type="ORF">RRG08_034100</name>
</gene>
<dbReference type="PANTHER" id="PTHR11552">
    <property type="entry name" value="GLUCOSE-METHANOL-CHOLINE GMC OXIDOREDUCTASE"/>
    <property type="match status" value="1"/>
</dbReference>
<evidence type="ECO:0000256" key="4">
    <source>
        <dbReference type="ARBA" id="ARBA00022827"/>
    </source>
</evidence>
<dbReference type="GO" id="GO:0050660">
    <property type="term" value="F:flavin adenine dinucleotide binding"/>
    <property type="evidence" value="ECO:0007669"/>
    <property type="project" value="InterPro"/>
</dbReference>
<keyword evidence="3" id="KW-0285">Flavoprotein</keyword>
<dbReference type="InterPro" id="IPR007867">
    <property type="entry name" value="GMC_OxRtase_C"/>
</dbReference>
<evidence type="ECO:0000313" key="8">
    <source>
        <dbReference type="EMBL" id="KAK3795067.1"/>
    </source>
</evidence>
<dbReference type="Pfam" id="PF05199">
    <property type="entry name" value="GMC_oxred_C"/>
    <property type="match status" value="1"/>
</dbReference>
<feature type="domain" description="Glucose-methanol-choline oxidoreductase N-terminal" evidence="6">
    <location>
        <begin position="40"/>
        <end position="337"/>
    </location>
</feature>
<evidence type="ECO:0000256" key="5">
    <source>
        <dbReference type="PIRSR" id="PIRSR000137-2"/>
    </source>
</evidence>
<dbReference type="SUPFAM" id="SSF51905">
    <property type="entry name" value="FAD/NAD(P)-binding domain"/>
    <property type="match status" value="1"/>
</dbReference>